<organism evidence="2 3">
    <name type="scientific">Heterorhabditis bacteriophora</name>
    <name type="common">Entomopathogenic nematode worm</name>
    <dbReference type="NCBI Taxonomy" id="37862"/>
    <lineage>
        <taxon>Eukaryota</taxon>
        <taxon>Metazoa</taxon>
        <taxon>Ecdysozoa</taxon>
        <taxon>Nematoda</taxon>
        <taxon>Chromadorea</taxon>
        <taxon>Rhabditida</taxon>
        <taxon>Rhabditina</taxon>
        <taxon>Rhabditomorpha</taxon>
        <taxon>Strongyloidea</taxon>
        <taxon>Heterorhabditidae</taxon>
        <taxon>Heterorhabditis</taxon>
    </lineage>
</organism>
<reference evidence="3" key="1">
    <citation type="submission" date="2016-11" db="UniProtKB">
        <authorList>
            <consortium name="WormBaseParasite"/>
        </authorList>
    </citation>
    <scope>IDENTIFICATION</scope>
</reference>
<proteinExistence type="predicted"/>
<dbReference type="AlphaFoldDB" id="A0A1I7X0G8"/>
<name>A0A1I7X0G8_HETBA</name>
<evidence type="ECO:0000313" key="2">
    <source>
        <dbReference type="Proteomes" id="UP000095283"/>
    </source>
</evidence>
<dbReference type="WBParaSite" id="Hba_10925">
    <property type="protein sequence ID" value="Hba_10925"/>
    <property type="gene ID" value="Hba_10925"/>
</dbReference>
<keyword evidence="2" id="KW-1185">Reference proteome</keyword>
<sequence length="57" mass="6608">MRLILLLLVCTSVSSFKSKNPLKTKKYKCIEVADDMEIQVVSKTMPKYKNKLVFLQD</sequence>
<evidence type="ECO:0000313" key="3">
    <source>
        <dbReference type="WBParaSite" id="Hba_10925"/>
    </source>
</evidence>
<feature type="signal peptide" evidence="1">
    <location>
        <begin position="1"/>
        <end position="15"/>
    </location>
</feature>
<keyword evidence="1" id="KW-0732">Signal</keyword>
<dbReference type="Proteomes" id="UP000095283">
    <property type="component" value="Unplaced"/>
</dbReference>
<feature type="chain" id="PRO_5012814159" evidence="1">
    <location>
        <begin position="16"/>
        <end position="57"/>
    </location>
</feature>
<accession>A0A1I7X0G8</accession>
<protein>
    <submittedName>
        <fullName evidence="3">Secreted protein</fullName>
    </submittedName>
</protein>
<evidence type="ECO:0000256" key="1">
    <source>
        <dbReference type="SAM" id="SignalP"/>
    </source>
</evidence>